<evidence type="ECO:0000259" key="4">
    <source>
        <dbReference type="PROSITE" id="PS01124"/>
    </source>
</evidence>
<dbReference type="PROSITE" id="PS01124">
    <property type="entry name" value="HTH_ARAC_FAMILY_2"/>
    <property type="match status" value="1"/>
</dbReference>
<dbReference type="PANTHER" id="PTHR43130">
    <property type="entry name" value="ARAC-FAMILY TRANSCRIPTIONAL REGULATOR"/>
    <property type="match status" value="1"/>
</dbReference>
<dbReference type="SUPFAM" id="SSF52317">
    <property type="entry name" value="Class I glutamine amidotransferase-like"/>
    <property type="match status" value="1"/>
</dbReference>
<dbReference type="InterPro" id="IPR020449">
    <property type="entry name" value="Tscrpt_reg_AraC-type_HTH"/>
</dbReference>
<reference evidence="5 6" key="1">
    <citation type="submission" date="2015-07" db="EMBL/GenBank/DDBJ databases">
        <authorList>
            <person name="Voget S."/>
            <person name="Dogs M."/>
            <person name="Brinkhoff T.H."/>
            <person name="Daniel R."/>
        </authorList>
    </citation>
    <scope>NUCLEOTIDE SEQUENCE [LARGE SCALE GENOMIC DNA]</scope>
    <source>
        <strain evidence="5 6">B14</strain>
    </source>
</reference>
<dbReference type="PANTHER" id="PTHR43130:SF3">
    <property type="entry name" value="HTH-TYPE TRANSCRIPTIONAL REGULATOR RV1931C"/>
    <property type="match status" value="1"/>
</dbReference>
<dbReference type="Pfam" id="PF01965">
    <property type="entry name" value="DJ-1_PfpI"/>
    <property type="match status" value="1"/>
</dbReference>
<keyword evidence="6" id="KW-1185">Reference proteome</keyword>
<dbReference type="PRINTS" id="PR00032">
    <property type="entry name" value="HTHARAC"/>
</dbReference>
<dbReference type="InterPro" id="IPR009057">
    <property type="entry name" value="Homeodomain-like_sf"/>
</dbReference>
<reference evidence="6" key="2">
    <citation type="submission" date="2024-01" db="EMBL/GenBank/DDBJ databases">
        <title>Roseobacter fucihabitans sp. nov., isolated from the brown alga Fucus spiralis.</title>
        <authorList>
            <person name="Hahnke S."/>
            <person name="Berger M."/>
            <person name="Schlingloff A."/>
            <person name="Athale I."/>
            <person name="Neumann-Schaal M."/>
            <person name="Adenaya A."/>
            <person name="Poehlein A."/>
            <person name="Daniel R."/>
            <person name="Pertersen J."/>
            <person name="Brinkhoff T."/>
        </authorList>
    </citation>
    <scope>NUCLEOTIDE SEQUENCE [LARGE SCALE GENOMIC DNA]</scope>
    <source>
        <strain evidence="6">B14</strain>
    </source>
</reference>
<evidence type="ECO:0000256" key="2">
    <source>
        <dbReference type="ARBA" id="ARBA00023125"/>
    </source>
</evidence>
<dbReference type="InterPro" id="IPR029062">
    <property type="entry name" value="Class_I_gatase-like"/>
</dbReference>
<dbReference type="SMART" id="SM00342">
    <property type="entry name" value="HTH_ARAC"/>
    <property type="match status" value="1"/>
</dbReference>
<accession>A0ABZ2BR76</accession>
<dbReference type="InterPro" id="IPR018060">
    <property type="entry name" value="HTH_AraC"/>
</dbReference>
<dbReference type="SUPFAM" id="SSF46689">
    <property type="entry name" value="Homeodomain-like"/>
    <property type="match status" value="2"/>
</dbReference>
<dbReference type="EMBL" id="CP143423">
    <property type="protein sequence ID" value="WVX47727.1"/>
    <property type="molecule type" value="Genomic_DNA"/>
</dbReference>
<feature type="domain" description="HTH araC/xylS-type" evidence="4">
    <location>
        <begin position="250"/>
        <end position="348"/>
    </location>
</feature>
<keyword evidence="2" id="KW-0238">DNA-binding</keyword>
<dbReference type="InterPro" id="IPR002818">
    <property type="entry name" value="DJ-1/PfpI"/>
</dbReference>
<evidence type="ECO:0000256" key="3">
    <source>
        <dbReference type="ARBA" id="ARBA00023163"/>
    </source>
</evidence>
<evidence type="ECO:0000313" key="5">
    <source>
        <dbReference type="EMBL" id="WVX47727.1"/>
    </source>
</evidence>
<dbReference type="PROSITE" id="PS00041">
    <property type="entry name" value="HTH_ARAC_FAMILY_1"/>
    <property type="match status" value="1"/>
</dbReference>
<dbReference type="Proteomes" id="UP001318682">
    <property type="component" value="Chromosome"/>
</dbReference>
<proteinExistence type="predicted"/>
<gene>
    <name evidence="5" type="primary">cdhR_1</name>
    <name evidence="5" type="ORF">ROLI_007980</name>
</gene>
<sequence length="353" mass="39498">MHFSSSKGCIITSYPRYNNAMKQSKADPYPGRARLRIGFILTQRFTICAFANFVDVLRLASDEGDRSRAILCNWRVLSSDLNPVTSSSGIAVHPDERLGDPKRFDYIVVIGGLMSELEQLEPEYTAFLHRASQARVPLIGVCTGSFVLHRAGLLEGYRCCVSWFHHNDFLEQFDGLEPVSDQIFVVDRDRLTCSGGTSSAHLAAFLVDRHISKAAARKSLSIMMIDEAMEADRPQPGLPLDLTTNDPIVRRALLLLQQGLDAPPTVSALAARLKVSPRTLERRFDSALKVTPFEAGKRIRLAHAERLLHRTKRSVTQIAQDTGFSDVSHFIRIFKAAYNTTPENWRISRAPTF</sequence>
<evidence type="ECO:0000256" key="1">
    <source>
        <dbReference type="ARBA" id="ARBA00023015"/>
    </source>
</evidence>
<dbReference type="InterPro" id="IPR018062">
    <property type="entry name" value="HTH_AraC-typ_CS"/>
</dbReference>
<dbReference type="Gene3D" id="3.40.50.880">
    <property type="match status" value="1"/>
</dbReference>
<protein>
    <submittedName>
        <fullName evidence="5">HTH-type transcriptional regulator CdhR</fullName>
    </submittedName>
</protein>
<organism evidence="5 6">
    <name type="scientific">Roseobacter fucihabitans</name>
    <dbReference type="NCBI Taxonomy" id="1537242"/>
    <lineage>
        <taxon>Bacteria</taxon>
        <taxon>Pseudomonadati</taxon>
        <taxon>Pseudomonadota</taxon>
        <taxon>Alphaproteobacteria</taxon>
        <taxon>Rhodobacterales</taxon>
        <taxon>Roseobacteraceae</taxon>
        <taxon>Roseobacter</taxon>
    </lineage>
</organism>
<keyword evidence="1" id="KW-0805">Transcription regulation</keyword>
<dbReference type="Pfam" id="PF12833">
    <property type="entry name" value="HTH_18"/>
    <property type="match status" value="1"/>
</dbReference>
<dbReference type="Gene3D" id="1.10.10.60">
    <property type="entry name" value="Homeodomain-like"/>
    <property type="match status" value="2"/>
</dbReference>
<dbReference type="CDD" id="cd03136">
    <property type="entry name" value="GATase1_AraC_ArgR_like"/>
    <property type="match status" value="1"/>
</dbReference>
<evidence type="ECO:0000313" key="6">
    <source>
        <dbReference type="Proteomes" id="UP001318682"/>
    </source>
</evidence>
<dbReference type="InterPro" id="IPR052158">
    <property type="entry name" value="INH-QAR"/>
</dbReference>
<name>A0ABZ2BR76_9RHOB</name>
<keyword evidence="3" id="KW-0804">Transcription</keyword>